<dbReference type="InterPro" id="IPR021109">
    <property type="entry name" value="Peptidase_aspartic_dom_sf"/>
</dbReference>
<comment type="caution">
    <text evidence="5">The sequence shown here is derived from an EMBL/GenBank/DDBJ whole genome shotgun (WGS) entry which is preliminary data.</text>
</comment>
<feature type="region of interest" description="Disordered" evidence="3">
    <location>
        <begin position="244"/>
        <end position="274"/>
    </location>
</feature>
<evidence type="ECO:0000256" key="3">
    <source>
        <dbReference type="SAM" id="MobiDB-lite"/>
    </source>
</evidence>
<keyword evidence="1" id="KW-0862">Zinc</keyword>
<dbReference type="OrthoDB" id="6155329at2759"/>
<keyword evidence="6" id="KW-1185">Reference proteome</keyword>
<keyword evidence="2" id="KW-0175">Coiled coil</keyword>
<dbReference type="AlphaFoldDB" id="A0A8B6E8P6"/>
<dbReference type="InterPro" id="IPR036875">
    <property type="entry name" value="Znf_CCHC_sf"/>
</dbReference>
<feature type="coiled-coil region" evidence="2">
    <location>
        <begin position="44"/>
        <end position="75"/>
    </location>
</feature>
<gene>
    <name evidence="5" type="ORF">MGAL_10B030090</name>
</gene>
<dbReference type="Proteomes" id="UP000596742">
    <property type="component" value="Unassembled WGS sequence"/>
</dbReference>
<keyword evidence="1" id="KW-0479">Metal-binding</keyword>
<dbReference type="PANTHER" id="PTHR47331:SF5">
    <property type="entry name" value="RIBONUCLEASE H"/>
    <property type="match status" value="1"/>
</dbReference>
<evidence type="ECO:0000259" key="4">
    <source>
        <dbReference type="PROSITE" id="PS50158"/>
    </source>
</evidence>
<sequence>MAVSYLKGLCTRYNNLLAKELDKSGDIIAQGIQDESVTTQLRQVLSAERRLKDFAAKLEDSMKEISLILEEKEIKKLVSYNGDKLKWTEFWDSFEAAVHTNQSLTKIEKLNYLKSKLFGTANSAISGLTLSHENYDVAISILKERFGNVQSVVNKHYSDLINLQSASNQTTHLRRLYDDLERHLRSLDAMHQDVTQDVFISMITSKLPKEVLIQLEIQKGNNERWTVGKLRQFFNTYITAREAAESQSKETHTGPSSEEKQQSKIQSNNSNFQPRKHLSAEALMTIKPFGKNSGSGNSMVCRYCDGHHWSDECRKFSTIEDRKQKIKGSCYTCLKPGHVSRDCKFEKACYHCKQKKGHHRSLCPKKIPSQQKEVSHLADEMCEIASSEENVPENSLLSSGDIVLMQTAQTTVSNTEVNETEVVRLLMDSGSQRTYITENLAKRLNLKKKATEEITLVTFGADKPKTLRTQKVSLKIRLKDGVCMLIDANVVPKITGSILRRPLQMDVCENVKYLCNNLQLADTLPSCLESSTIEILIGNDYYLDIILPQKIEIQQGLYLLGSKLGWILTGRSQLSDEERENKMTMTVNGLLSITECCLTLQLTHVYKSSLPLKISGNWKLLEYKIVHIHQTTKIL</sequence>
<name>A0A8B6E8P6_MYTGA</name>
<dbReference type="PROSITE" id="PS50158">
    <property type="entry name" value="ZF_CCHC"/>
    <property type="match status" value="1"/>
</dbReference>
<dbReference type="Pfam" id="PF05585">
    <property type="entry name" value="DUF1758"/>
    <property type="match status" value="1"/>
</dbReference>
<protein>
    <recommendedName>
        <fullName evidence="4">CCHC-type domain-containing protein</fullName>
    </recommendedName>
</protein>
<dbReference type="SUPFAM" id="SSF57756">
    <property type="entry name" value="Retrovirus zinc finger-like domains"/>
    <property type="match status" value="1"/>
</dbReference>
<keyword evidence="1" id="KW-0863">Zinc-finger</keyword>
<dbReference type="GO" id="GO:0003676">
    <property type="term" value="F:nucleic acid binding"/>
    <property type="evidence" value="ECO:0007669"/>
    <property type="project" value="InterPro"/>
</dbReference>
<feature type="compositionally biased region" description="Basic and acidic residues" evidence="3">
    <location>
        <begin position="244"/>
        <end position="262"/>
    </location>
</feature>
<dbReference type="PANTHER" id="PTHR47331">
    <property type="entry name" value="PHD-TYPE DOMAIN-CONTAINING PROTEIN"/>
    <property type="match status" value="1"/>
</dbReference>
<reference evidence="5" key="1">
    <citation type="submission" date="2018-11" db="EMBL/GenBank/DDBJ databases">
        <authorList>
            <person name="Alioto T."/>
            <person name="Alioto T."/>
        </authorList>
    </citation>
    <scope>NUCLEOTIDE SEQUENCE</scope>
</reference>
<dbReference type="Gene3D" id="4.10.60.10">
    <property type="entry name" value="Zinc finger, CCHC-type"/>
    <property type="match status" value="1"/>
</dbReference>
<dbReference type="EMBL" id="UYJE01004686">
    <property type="protein sequence ID" value="VDI30446.1"/>
    <property type="molecule type" value="Genomic_DNA"/>
</dbReference>
<dbReference type="SMART" id="SM00343">
    <property type="entry name" value="ZnF_C2HC"/>
    <property type="match status" value="3"/>
</dbReference>
<evidence type="ECO:0000313" key="6">
    <source>
        <dbReference type="Proteomes" id="UP000596742"/>
    </source>
</evidence>
<organism evidence="5 6">
    <name type="scientific">Mytilus galloprovincialis</name>
    <name type="common">Mediterranean mussel</name>
    <dbReference type="NCBI Taxonomy" id="29158"/>
    <lineage>
        <taxon>Eukaryota</taxon>
        <taxon>Metazoa</taxon>
        <taxon>Spiralia</taxon>
        <taxon>Lophotrochozoa</taxon>
        <taxon>Mollusca</taxon>
        <taxon>Bivalvia</taxon>
        <taxon>Autobranchia</taxon>
        <taxon>Pteriomorphia</taxon>
        <taxon>Mytilida</taxon>
        <taxon>Mytiloidea</taxon>
        <taxon>Mytilidae</taxon>
        <taxon>Mytilinae</taxon>
        <taxon>Mytilus</taxon>
    </lineage>
</organism>
<dbReference type="Pfam" id="PF03564">
    <property type="entry name" value="DUF1759"/>
    <property type="match status" value="1"/>
</dbReference>
<dbReference type="Gene3D" id="2.40.70.10">
    <property type="entry name" value="Acid Proteases"/>
    <property type="match status" value="1"/>
</dbReference>
<evidence type="ECO:0000256" key="1">
    <source>
        <dbReference type="PROSITE-ProRule" id="PRU00047"/>
    </source>
</evidence>
<feature type="domain" description="CCHC-type" evidence="4">
    <location>
        <begin position="330"/>
        <end position="344"/>
    </location>
</feature>
<evidence type="ECO:0000313" key="5">
    <source>
        <dbReference type="EMBL" id="VDI30446.1"/>
    </source>
</evidence>
<dbReference type="InterPro" id="IPR001878">
    <property type="entry name" value="Znf_CCHC"/>
</dbReference>
<accession>A0A8B6E8P6</accession>
<dbReference type="InterPro" id="IPR005312">
    <property type="entry name" value="DUF1759"/>
</dbReference>
<dbReference type="GO" id="GO:0008270">
    <property type="term" value="F:zinc ion binding"/>
    <property type="evidence" value="ECO:0007669"/>
    <property type="project" value="UniProtKB-KW"/>
</dbReference>
<evidence type="ECO:0000256" key="2">
    <source>
        <dbReference type="SAM" id="Coils"/>
    </source>
</evidence>
<proteinExistence type="predicted"/>
<dbReference type="InterPro" id="IPR008737">
    <property type="entry name" value="DUF1758"/>
</dbReference>